<sequence length="158" mass="17773">MRIRGAMERAFIVPVSAQDGRGNGYLIAMIPRLDIKRDPNTRTLQYCTYARVPYKNNERKQRIRRGRKICLCASSSIRNTLPTGSRVTAKYSLSTRRSQKVVPAEHCNVPQSYTPYAEWIRSSMGGEVSRICCVLSPFRRDDCALCCLPQAADGSPVV</sequence>
<accession>A0A370C6A1</accession>
<dbReference type="EMBL" id="KZ851905">
    <property type="protein sequence ID" value="RDH23364.1"/>
    <property type="molecule type" value="Genomic_DNA"/>
</dbReference>
<evidence type="ECO:0000313" key="1">
    <source>
        <dbReference type="EMBL" id="RDH23364.1"/>
    </source>
</evidence>
<reference evidence="1 2" key="1">
    <citation type="submission" date="2018-07" db="EMBL/GenBank/DDBJ databases">
        <title>Section-level genome sequencing of Aspergillus section Nigri to investigate inter- and intra-species variation.</title>
        <authorList>
            <consortium name="DOE Joint Genome Institute"/>
            <person name="Vesth T.C."/>
            <person name="Nybo J.L."/>
            <person name="Theobald S."/>
            <person name="Frisvad J.C."/>
            <person name="Larsen T.O."/>
            <person name="Nielsen K.F."/>
            <person name="Hoof J.B."/>
            <person name="Brandl J."/>
            <person name="Salamov A."/>
            <person name="Riley R."/>
            <person name="Gladden J.M."/>
            <person name="Phatale P."/>
            <person name="Nielsen M.T."/>
            <person name="Lyhne E.K."/>
            <person name="Kogle M.E."/>
            <person name="Strasser K."/>
            <person name="McDonnell E."/>
            <person name="Barry K."/>
            <person name="Clum A."/>
            <person name="Chen C."/>
            <person name="Nolan M."/>
            <person name="Sandor L."/>
            <person name="Kuo A."/>
            <person name="Lipzen A."/>
            <person name="Hainaut M."/>
            <person name="Drula E."/>
            <person name="Tsang A."/>
            <person name="Magnuson J.K."/>
            <person name="Henrissat B."/>
            <person name="Wiebenga A."/>
            <person name="Simmons B.A."/>
            <person name="Makela M.R."/>
            <person name="De vries R.P."/>
            <person name="Grigoriev I.V."/>
            <person name="Mortensen U.H."/>
            <person name="Baker S.E."/>
            <person name="Andersen M.R."/>
        </authorList>
    </citation>
    <scope>NUCLEOTIDE SEQUENCE [LARGE SCALE GENOMIC DNA]</scope>
    <source>
        <strain evidence="1 2">ATCC 13496</strain>
    </source>
</reference>
<protein>
    <submittedName>
        <fullName evidence="1">Uncharacterized protein</fullName>
    </submittedName>
</protein>
<evidence type="ECO:0000313" key="2">
    <source>
        <dbReference type="Proteomes" id="UP000253845"/>
    </source>
</evidence>
<organism evidence="1 2">
    <name type="scientific">Aspergillus niger ATCC 13496</name>
    <dbReference type="NCBI Taxonomy" id="1353008"/>
    <lineage>
        <taxon>Eukaryota</taxon>
        <taxon>Fungi</taxon>
        <taxon>Dikarya</taxon>
        <taxon>Ascomycota</taxon>
        <taxon>Pezizomycotina</taxon>
        <taxon>Eurotiomycetes</taxon>
        <taxon>Eurotiomycetidae</taxon>
        <taxon>Eurotiales</taxon>
        <taxon>Aspergillaceae</taxon>
        <taxon>Aspergillus</taxon>
        <taxon>Aspergillus subgen. Circumdati</taxon>
    </lineage>
</organism>
<gene>
    <name evidence="1" type="ORF">M747DRAFT_167143</name>
</gene>
<dbReference type="Proteomes" id="UP000253845">
    <property type="component" value="Unassembled WGS sequence"/>
</dbReference>
<proteinExistence type="predicted"/>
<name>A0A370C6A1_ASPNG</name>
<dbReference type="AlphaFoldDB" id="A0A370C6A1"/>
<dbReference type="VEuPathDB" id="FungiDB:M747DRAFT_167143"/>